<accession>A0A2G2XRD1</accession>
<evidence type="ECO:0000256" key="4">
    <source>
        <dbReference type="ARBA" id="ARBA00022679"/>
    </source>
</evidence>
<reference evidence="9" key="2">
    <citation type="journal article" date="2017" name="J. Anim. Genet.">
        <title>Multiple reference genome sequences of hot pepper reveal the massive evolution of plant disease resistance genes by retroduplication.</title>
        <authorList>
            <person name="Kim S."/>
            <person name="Park J."/>
            <person name="Yeom S.-I."/>
            <person name="Kim Y.-M."/>
            <person name="Seo E."/>
            <person name="Kim K.-T."/>
            <person name="Kim M.-S."/>
            <person name="Lee J.M."/>
            <person name="Cheong K."/>
            <person name="Shin H.-S."/>
            <person name="Kim S.-B."/>
            <person name="Han K."/>
            <person name="Lee J."/>
            <person name="Park M."/>
            <person name="Lee H.-A."/>
            <person name="Lee H.-Y."/>
            <person name="Lee Y."/>
            <person name="Oh S."/>
            <person name="Lee J.H."/>
            <person name="Choi E."/>
            <person name="Choi E."/>
            <person name="Lee S.E."/>
            <person name="Jeon J."/>
            <person name="Kim H."/>
            <person name="Choi G."/>
            <person name="Song H."/>
            <person name="Lee J."/>
            <person name="Lee S.-C."/>
            <person name="Kwon J.-K."/>
            <person name="Lee H.-Y."/>
            <person name="Koo N."/>
            <person name="Hong Y."/>
            <person name="Kim R.W."/>
            <person name="Kang W.-H."/>
            <person name="Huh J.H."/>
            <person name="Kang B.-C."/>
            <person name="Yang T.-J."/>
            <person name="Lee Y.-H."/>
            <person name="Bennetzen J.L."/>
            <person name="Choi D."/>
        </authorList>
    </citation>
    <scope>NUCLEOTIDE SEQUENCE [LARGE SCALE GENOMIC DNA]</scope>
    <source>
        <strain evidence="9">cv. PBC81</strain>
    </source>
</reference>
<feature type="domain" description="HECT" evidence="7">
    <location>
        <begin position="55"/>
        <end position="125"/>
    </location>
</feature>
<dbReference type="Gene3D" id="3.90.1750.10">
    <property type="entry name" value="Hect, E3 ligase catalytic domains"/>
    <property type="match status" value="1"/>
</dbReference>
<dbReference type="GO" id="GO:0000209">
    <property type="term" value="P:protein polyubiquitination"/>
    <property type="evidence" value="ECO:0007669"/>
    <property type="project" value="TreeGrafter"/>
</dbReference>
<comment type="caution">
    <text evidence="6">Lacks conserved residue(s) required for the propagation of feature annotation.</text>
</comment>
<dbReference type="InterPro" id="IPR000569">
    <property type="entry name" value="HECT_dom"/>
</dbReference>
<dbReference type="EC" id="2.3.2.26" evidence="3"/>
<sequence>MGPEILPRCGGIALRHWKLTIVDLSFGTICHNCKGPVDFDDCHFGMLYDALMAQVNPTHLEYFRFSGRMIALALMHDLQIEVVFDRVFFLHLAGKDISLQDIKDADPILYNIYKQILNMDLEMVD</sequence>
<comment type="pathway">
    <text evidence="2">Protein modification; protein ubiquitination.</text>
</comment>
<dbReference type="STRING" id="33114.A0A2G2XRD1"/>
<dbReference type="PANTHER" id="PTHR11254">
    <property type="entry name" value="HECT DOMAIN UBIQUITIN-PROTEIN LIGASE"/>
    <property type="match status" value="1"/>
</dbReference>
<dbReference type="AlphaFoldDB" id="A0A2G2XRD1"/>
<dbReference type="InterPro" id="IPR035983">
    <property type="entry name" value="Hect_E3_ubiquitin_ligase"/>
</dbReference>
<organism evidence="8 9">
    <name type="scientific">Capsicum baccatum</name>
    <name type="common">Peruvian pepper</name>
    <dbReference type="NCBI Taxonomy" id="33114"/>
    <lineage>
        <taxon>Eukaryota</taxon>
        <taxon>Viridiplantae</taxon>
        <taxon>Streptophyta</taxon>
        <taxon>Embryophyta</taxon>
        <taxon>Tracheophyta</taxon>
        <taxon>Spermatophyta</taxon>
        <taxon>Magnoliopsida</taxon>
        <taxon>eudicotyledons</taxon>
        <taxon>Gunneridae</taxon>
        <taxon>Pentapetalae</taxon>
        <taxon>asterids</taxon>
        <taxon>lamiids</taxon>
        <taxon>Solanales</taxon>
        <taxon>Solanaceae</taxon>
        <taxon>Solanoideae</taxon>
        <taxon>Capsiceae</taxon>
        <taxon>Capsicum</taxon>
    </lineage>
</organism>
<dbReference type="OrthoDB" id="8068875at2759"/>
<dbReference type="SUPFAM" id="SSF56204">
    <property type="entry name" value="Hect, E3 ligase catalytic domain"/>
    <property type="match status" value="1"/>
</dbReference>
<evidence type="ECO:0000256" key="3">
    <source>
        <dbReference type="ARBA" id="ARBA00012485"/>
    </source>
</evidence>
<keyword evidence="5 6" id="KW-0833">Ubl conjugation pathway</keyword>
<protein>
    <recommendedName>
        <fullName evidence="3">HECT-type E3 ubiquitin transferase</fullName>
        <ecNumber evidence="3">2.3.2.26</ecNumber>
    </recommendedName>
</protein>
<evidence type="ECO:0000259" key="7">
    <source>
        <dbReference type="PROSITE" id="PS50237"/>
    </source>
</evidence>
<evidence type="ECO:0000256" key="6">
    <source>
        <dbReference type="PROSITE-ProRule" id="PRU00104"/>
    </source>
</evidence>
<dbReference type="GO" id="GO:0006511">
    <property type="term" value="P:ubiquitin-dependent protein catabolic process"/>
    <property type="evidence" value="ECO:0007669"/>
    <property type="project" value="TreeGrafter"/>
</dbReference>
<evidence type="ECO:0000313" key="9">
    <source>
        <dbReference type="Proteomes" id="UP000224567"/>
    </source>
</evidence>
<reference evidence="8 9" key="1">
    <citation type="journal article" date="2017" name="Genome Biol.">
        <title>New reference genome sequences of hot pepper reveal the massive evolution of plant disease-resistance genes by retroduplication.</title>
        <authorList>
            <person name="Kim S."/>
            <person name="Park J."/>
            <person name="Yeom S.I."/>
            <person name="Kim Y.M."/>
            <person name="Seo E."/>
            <person name="Kim K.T."/>
            <person name="Kim M.S."/>
            <person name="Lee J.M."/>
            <person name="Cheong K."/>
            <person name="Shin H.S."/>
            <person name="Kim S.B."/>
            <person name="Han K."/>
            <person name="Lee J."/>
            <person name="Park M."/>
            <person name="Lee H.A."/>
            <person name="Lee H.Y."/>
            <person name="Lee Y."/>
            <person name="Oh S."/>
            <person name="Lee J.H."/>
            <person name="Choi E."/>
            <person name="Choi E."/>
            <person name="Lee S.E."/>
            <person name="Jeon J."/>
            <person name="Kim H."/>
            <person name="Choi G."/>
            <person name="Song H."/>
            <person name="Lee J."/>
            <person name="Lee S.C."/>
            <person name="Kwon J.K."/>
            <person name="Lee H.Y."/>
            <person name="Koo N."/>
            <person name="Hong Y."/>
            <person name="Kim R.W."/>
            <person name="Kang W.H."/>
            <person name="Huh J.H."/>
            <person name="Kang B.C."/>
            <person name="Yang T.J."/>
            <person name="Lee Y.H."/>
            <person name="Bennetzen J.L."/>
            <person name="Choi D."/>
        </authorList>
    </citation>
    <scope>NUCLEOTIDE SEQUENCE [LARGE SCALE GENOMIC DNA]</scope>
    <source>
        <strain evidence="9">cv. PBC81</strain>
    </source>
</reference>
<dbReference type="InterPro" id="IPR050409">
    <property type="entry name" value="E3_ubiq-protein_ligase"/>
</dbReference>
<name>A0A2G2XRD1_CAPBA</name>
<comment type="caution">
    <text evidence="8">The sequence shown here is derived from an EMBL/GenBank/DDBJ whole genome shotgun (WGS) entry which is preliminary data.</text>
</comment>
<dbReference type="EMBL" id="MLFT02000001">
    <property type="protein sequence ID" value="PHT60009.1"/>
    <property type="molecule type" value="Genomic_DNA"/>
</dbReference>
<keyword evidence="4" id="KW-0808">Transferase</keyword>
<dbReference type="Proteomes" id="UP000224567">
    <property type="component" value="Unassembled WGS sequence"/>
</dbReference>
<proteinExistence type="predicted"/>
<evidence type="ECO:0000256" key="2">
    <source>
        <dbReference type="ARBA" id="ARBA00004906"/>
    </source>
</evidence>
<gene>
    <name evidence="8" type="ORF">CQW23_02372</name>
</gene>
<evidence type="ECO:0000256" key="1">
    <source>
        <dbReference type="ARBA" id="ARBA00000885"/>
    </source>
</evidence>
<dbReference type="Pfam" id="PF00632">
    <property type="entry name" value="HECT"/>
    <property type="match status" value="1"/>
</dbReference>
<dbReference type="PROSITE" id="PS50237">
    <property type="entry name" value="HECT"/>
    <property type="match status" value="1"/>
</dbReference>
<evidence type="ECO:0000313" key="8">
    <source>
        <dbReference type="EMBL" id="PHT60009.1"/>
    </source>
</evidence>
<dbReference type="GO" id="GO:0005737">
    <property type="term" value="C:cytoplasm"/>
    <property type="evidence" value="ECO:0007669"/>
    <property type="project" value="TreeGrafter"/>
</dbReference>
<dbReference type="PANTHER" id="PTHR11254:SF424">
    <property type="entry name" value="E3 UBIQUITIN-PROTEIN LIGASE UPL5"/>
    <property type="match status" value="1"/>
</dbReference>
<keyword evidence="9" id="KW-1185">Reference proteome</keyword>
<dbReference type="GO" id="GO:0061630">
    <property type="term" value="F:ubiquitin protein ligase activity"/>
    <property type="evidence" value="ECO:0007669"/>
    <property type="project" value="UniProtKB-EC"/>
</dbReference>
<evidence type="ECO:0000256" key="5">
    <source>
        <dbReference type="ARBA" id="ARBA00022786"/>
    </source>
</evidence>
<comment type="catalytic activity">
    <reaction evidence="1">
        <text>S-ubiquitinyl-[E2 ubiquitin-conjugating enzyme]-L-cysteine + [acceptor protein]-L-lysine = [E2 ubiquitin-conjugating enzyme]-L-cysteine + N(6)-ubiquitinyl-[acceptor protein]-L-lysine.</text>
        <dbReference type="EC" id="2.3.2.26"/>
    </reaction>
</comment>